<dbReference type="GO" id="GO:0005525">
    <property type="term" value="F:GTP binding"/>
    <property type="evidence" value="ECO:0007669"/>
    <property type="project" value="InterPro"/>
</dbReference>
<feature type="domain" description="G" evidence="1">
    <location>
        <begin position="43"/>
        <end position="137"/>
    </location>
</feature>
<evidence type="ECO:0000313" key="2">
    <source>
        <dbReference type="EMBL" id="CAF0797489.1"/>
    </source>
</evidence>
<dbReference type="Proteomes" id="UP000677228">
    <property type="component" value="Unassembled WGS sequence"/>
</dbReference>
<evidence type="ECO:0000313" key="4">
    <source>
        <dbReference type="Proteomes" id="UP000682733"/>
    </source>
</evidence>
<dbReference type="Gene3D" id="3.40.50.300">
    <property type="entry name" value="P-loop containing nucleotide triphosphate hydrolases"/>
    <property type="match status" value="1"/>
</dbReference>
<dbReference type="InterPro" id="IPR027417">
    <property type="entry name" value="P-loop_NTPase"/>
</dbReference>
<dbReference type="EMBL" id="CAJOBA010001174">
    <property type="protein sequence ID" value="CAF3580618.1"/>
    <property type="molecule type" value="Genomic_DNA"/>
</dbReference>
<dbReference type="Proteomes" id="UP000682733">
    <property type="component" value="Unassembled WGS sequence"/>
</dbReference>
<protein>
    <recommendedName>
        <fullName evidence="1">G domain-containing protein</fullName>
    </recommendedName>
</protein>
<gene>
    <name evidence="2" type="ORF">OVA965_LOCUS4465</name>
    <name evidence="3" type="ORF">TMI583_LOCUS4463</name>
</gene>
<organism evidence="3 4">
    <name type="scientific">Didymodactylos carnosus</name>
    <dbReference type="NCBI Taxonomy" id="1234261"/>
    <lineage>
        <taxon>Eukaryota</taxon>
        <taxon>Metazoa</taxon>
        <taxon>Spiralia</taxon>
        <taxon>Gnathifera</taxon>
        <taxon>Rotifera</taxon>
        <taxon>Eurotatoria</taxon>
        <taxon>Bdelloidea</taxon>
        <taxon>Philodinida</taxon>
        <taxon>Philodinidae</taxon>
        <taxon>Didymodactylos</taxon>
    </lineage>
</organism>
<reference evidence="3" key="1">
    <citation type="submission" date="2021-02" db="EMBL/GenBank/DDBJ databases">
        <authorList>
            <person name="Nowell W R."/>
        </authorList>
    </citation>
    <scope>NUCLEOTIDE SEQUENCE</scope>
</reference>
<accession>A0A8S2GZR7</accession>
<proteinExistence type="predicted"/>
<dbReference type="SUPFAM" id="SSF52540">
    <property type="entry name" value="P-loop containing nucleoside triphosphate hydrolases"/>
    <property type="match status" value="1"/>
</dbReference>
<dbReference type="InterPro" id="IPR006073">
    <property type="entry name" value="GTP-bd"/>
</dbReference>
<comment type="caution">
    <text evidence="3">The sequence shown here is derived from an EMBL/GenBank/DDBJ whole genome shotgun (WGS) entry which is preliminary data.</text>
</comment>
<evidence type="ECO:0000259" key="1">
    <source>
        <dbReference type="Pfam" id="PF01926"/>
    </source>
</evidence>
<name>A0A8S2GZR7_9BILA</name>
<dbReference type="CDD" id="cd00882">
    <property type="entry name" value="Ras_like_GTPase"/>
    <property type="match status" value="1"/>
</dbReference>
<sequence>MDSGQPLTFLNEHEYNNVIKDFICQPTTGWAKGRFVKNLEPCVLVVGPARVGKSTLIKTLTGDQKVDTSPGIEPHTQQMRKYTVQMSIAVNGSEAVPERPFHFWDTPGIIDWSNFTKTLNRFLDTARPLAVMICLAPGTDADTQAWISLIKECIRRSMALCLVITNKFSGNDEQYAAILDFYKSQNLGHPLPRPSNCKYSGIICNT</sequence>
<dbReference type="AlphaFoldDB" id="A0A8S2GZR7"/>
<dbReference type="EMBL" id="CAJNOK010001174">
    <property type="protein sequence ID" value="CAF0797489.1"/>
    <property type="molecule type" value="Genomic_DNA"/>
</dbReference>
<dbReference type="Pfam" id="PF01926">
    <property type="entry name" value="MMR_HSR1"/>
    <property type="match status" value="1"/>
</dbReference>
<evidence type="ECO:0000313" key="3">
    <source>
        <dbReference type="EMBL" id="CAF3580618.1"/>
    </source>
</evidence>